<feature type="region of interest" description="Disordered" evidence="1">
    <location>
        <begin position="1"/>
        <end position="117"/>
    </location>
</feature>
<feature type="compositionally biased region" description="Pro residues" evidence="1">
    <location>
        <begin position="75"/>
        <end position="84"/>
    </location>
</feature>
<feature type="compositionally biased region" description="Low complexity" evidence="1">
    <location>
        <begin position="11"/>
        <end position="53"/>
    </location>
</feature>
<proteinExistence type="predicted"/>
<organism evidence="2 3">
    <name type="scientific">Macrophomina phaseolina</name>
    <dbReference type="NCBI Taxonomy" id="35725"/>
    <lineage>
        <taxon>Eukaryota</taxon>
        <taxon>Fungi</taxon>
        <taxon>Dikarya</taxon>
        <taxon>Ascomycota</taxon>
        <taxon>Pezizomycotina</taxon>
        <taxon>Dothideomycetes</taxon>
        <taxon>Dothideomycetes incertae sedis</taxon>
        <taxon>Botryosphaeriales</taxon>
        <taxon>Botryosphaeriaceae</taxon>
        <taxon>Macrophomina</taxon>
    </lineage>
</organism>
<evidence type="ECO:0000313" key="3">
    <source>
        <dbReference type="Proteomes" id="UP000774617"/>
    </source>
</evidence>
<gene>
    <name evidence="2" type="ORF">B0J12DRAFT_382617</name>
</gene>
<evidence type="ECO:0000313" key="2">
    <source>
        <dbReference type="EMBL" id="KAH7059082.1"/>
    </source>
</evidence>
<name>A0ABQ8GKY9_9PEZI</name>
<keyword evidence="3" id="KW-1185">Reference proteome</keyword>
<protein>
    <submittedName>
        <fullName evidence="2">Uncharacterized protein</fullName>
    </submittedName>
</protein>
<reference evidence="2 3" key="1">
    <citation type="journal article" date="2021" name="Nat. Commun.">
        <title>Genetic determinants of endophytism in the Arabidopsis root mycobiome.</title>
        <authorList>
            <person name="Mesny F."/>
            <person name="Miyauchi S."/>
            <person name="Thiergart T."/>
            <person name="Pickel B."/>
            <person name="Atanasova L."/>
            <person name="Karlsson M."/>
            <person name="Huettel B."/>
            <person name="Barry K.W."/>
            <person name="Haridas S."/>
            <person name="Chen C."/>
            <person name="Bauer D."/>
            <person name="Andreopoulos W."/>
            <person name="Pangilinan J."/>
            <person name="LaButti K."/>
            <person name="Riley R."/>
            <person name="Lipzen A."/>
            <person name="Clum A."/>
            <person name="Drula E."/>
            <person name="Henrissat B."/>
            <person name="Kohler A."/>
            <person name="Grigoriev I.V."/>
            <person name="Martin F.M."/>
            <person name="Hacquard S."/>
        </authorList>
    </citation>
    <scope>NUCLEOTIDE SEQUENCE [LARGE SCALE GENOMIC DNA]</scope>
    <source>
        <strain evidence="2 3">MPI-SDFR-AT-0080</strain>
    </source>
</reference>
<dbReference type="Pfam" id="PF12223">
    <property type="entry name" value="DUF3602"/>
    <property type="match status" value="1"/>
</dbReference>
<comment type="caution">
    <text evidence="2">The sequence shown here is derived from an EMBL/GenBank/DDBJ whole genome shotgun (WGS) entry which is preliminary data.</text>
</comment>
<evidence type="ECO:0000256" key="1">
    <source>
        <dbReference type="SAM" id="MobiDB-lite"/>
    </source>
</evidence>
<dbReference type="InterPro" id="IPR022024">
    <property type="entry name" value="DUF3602"/>
</dbReference>
<feature type="compositionally biased region" description="Polar residues" evidence="1">
    <location>
        <begin position="97"/>
        <end position="108"/>
    </location>
</feature>
<sequence>MAIAFATPLATTHSSSGRPSTSSSTSSSSSLLTSSSSSTTTTTTTSAPNRSSSKPTYIRSGIGGAGNWHKKASAQPPPRSPSTPLPSHGHTFHAANMDTSPTPLLSSNNHHHQTTTTHIKSGIGGFGNIHAVASPAALQRLEEERAARTRRAMAEVQQKRQQEGFRVGIGGAGNFRVRGRRSMGHLGGGGSGGMKRREGDGVVEAGVGVVPRGTGWDAVEGEDEGEEEVWEKGDEGAVYYSDEPLPYGALDVLRRRVERAFARGGREVLATLGEKGRAVQVGGGVGGQGHERRFLRSHRSMWRF</sequence>
<dbReference type="Proteomes" id="UP000774617">
    <property type="component" value="Unassembled WGS sequence"/>
</dbReference>
<dbReference type="EMBL" id="JAGTJR010000006">
    <property type="protein sequence ID" value="KAH7059082.1"/>
    <property type="molecule type" value="Genomic_DNA"/>
</dbReference>
<accession>A0ABQ8GKY9</accession>
<feature type="region of interest" description="Disordered" evidence="1">
    <location>
        <begin position="176"/>
        <end position="197"/>
    </location>
</feature>